<dbReference type="AlphaFoldDB" id="D7WA90"/>
<dbReference type="InterPro" id="IPR031165">
    <property type="entry name" value="GNAT_YJDJ"/>
</dbReference>
<dbReference type="SUPFAM" id="SSF55729">
    <property type="entry name" value="Acyl-CoA N-acyltransferases (Nat)"/>
    <property type="match status" value="1"/>
</dbReference>
<evidence type="ECO:0000259" key="2">
    <source>
        <dbReference type="PROSITE" id="PS51729"/>
    </source>
</evidence>
<dbReference type="InterPro" id="IPR045057">
    <property type="entry name" value="Gcn5-rel_NAT"/>
</dbReference>
<dbReference type="CDD" id="cd04301">
    <property type="entry name" value="NAT_SF"/>
    <property type="match status" value="1"/>
</dbReference>
<dbReference type="OrthoDB" id="5405911at2"/>
<dbReference type="RefSeq" id="WP_005288754.1">
    <property type="nucleotide sequence ID" value="NZ_CM000961.1"/>
</dbReference>
<gene>
    <name evidence="3" type="ORF">HMPREF0291_10946</name>
</gene>
<protein>
    <submittedName>
        <fullName evidence="3">Uncharacterized protein</fullName>
    </submittedName>
</protein>
<dbReference type="InterPro" id="IPR016181">
    <property type="entry name" value="Acyl_CoA_acyltransferase"/>
</dbReference>
<evidence type="ECO:0000313" key="3">
    <source>
        <dbReference type="EMBL" id="EFK55688.1"/>
    </source>
</evidence>
<feature type="domain" description="N-acetyltransferase" evidence="1">
    <location>
        <begin position="1"/>
        <end position="98"/>
    </location>
</feature>
<dbReference type="PANTHER" id="PTHR31435">
    <property type="entry name" value="PROTEIN NATD1"/>
    <property type="match status" value="1"/>
</dbReference>
<dbReference type="GO" id="GO:0016747">
    <property type="term" value="F:acyltransferase activity, transferring groups other than amino-acyl groups"/>
    <property type="evidence" value="ECO:0007669"/>
    <property type="project" value="InterPro"/>
</dbReference>
<dbReference type="EMBL" id="ACLJ02000001">
    <property type="protein sequence ID" value="EFK55688.1"/>
    <property type="molecule type" value="Genomic_DNA"/>
</dbReference>
<dbReference type="InterPro" id="IPR000182">
    <property type="entry name" value="GNAT_dom"/>
</dbReference>
<dbReference type="PROSITE" id="PS51186">
    <property type="entry name" value="GNAT"/>
    <property type="match status" value="1"/>
</dbReference>
<dbReference type="Gene3D" id="3.40.630.30">
    <property type="match status" value="1"/>
</dbReference>
<name>D7WA90_9CORY</name>
<reference evidence="3" key="1">
    <citation type="submission" date="2010-06" db="EMBL/GenBank/DDBJ databases">
        <authorList>
            <person name="Muzny D."/>
            <person name="Qin X."/>
            <person name="Buhay C."/>
            <person name="Dugan-Rocha S."/>
            <person name="Ding Y."/>
            <person name="Chen G."/>
            <person name="Hawes A."/>
            <person name="Holder M."/>
            <person name="Jhangiani S."/>
            <person name="Johnson A."/>
            <person name="Khan Z."/>
            <person name="Li Z."/>
            <person name="Liu W."/>
            <person name="Liu X."/>
            <person name="Perez L."/>
            <person name="Shen H."/>
            <person name="Wang Q."/>
            <person name="Watt J."/>
            <person name="Xi L."/>
            <person name="Xin Y."/>
            <person name="Zhou J."/>
            <person name="Deng J."/>
            <person name="Jiang H."/>
            <person name="Liu Y."/>
            <person name="Qu J."/>
            <person name="Song X.-Z."/>
            <person name="Zhang L."/>
            <person name="Villasana D."/>
            <person name="Johnson A."/>
            <person name="Liu J."/>
            <person name="Liyanage D."/>
            <person name="Lorensuhewa L."/>
            <person name="Robinson T."/>
            <person name="Song A."/>
            <person name="Song B.-B."/>
            <person name="Dinh H."/>
            <person name="Thornton R."/>
            <person name="Coyle M."/>
            <person name="Francisco L."/>
            <person name="Jackson L."/>
            <person name="Javaid M."/>
            <person name="Korchina V."/>
            <person name="Kovar C."/>
            <person name="Mata R."/>
            <person name="Mathew T."/>
            <person name="Ngo R."/>
            <person name="Nguyen L."/>
            <person name="Nguyen N."/>
            <person name="Okwuonu G."/>
            <person name="Ongeri F."/>
            <person name="Pham C."/>
            <person name="Simmons D."/>
            <person name="Wilczek-Boney K."/>
            <person name="Hale W."/>
            <person name="Jakkamsetti A."/>
            <person name="Pham P."/>
            <person name="Ruth R."/>
            <person name="San Lucas F."/>
            <person name="Warren J."/>
            <person name="Zhang J."/>
            <person name="Zhao Z."/>
            <person name="Zhou C."/>
            <person name="Zhu D."/>
            <person name="Lee S."/>
            <person name="Bess C."/>
            <person name="Blankenburg K."/>
            <person name="Forbes L."/>
            <person name="Fu Q."/>
            <person name="Gubbala S."/>
            <person name="Hirani K."/>
            <person name="Jayaseelan J.C."/>
            <person name="Lara F."/>
            <person name="Munidasa M."/>
            <person name="Palculict T."/>
            <person name="Patil S."/>
            <person name="Pu L.-L."/>
            <person name="Saada N."/>
            <person name="Tang L."/>
            <person name="Weissenberger G."/>
            <person name="Zhu Y."/>
            <person name="Hemphill L."/>
            <person name="Shang Y."/>
            <person name="Youmans B."/>
            <person name="Ayvaz T."/>
            <person name="Ross M."/>
            <person name="Santibanez J."/>
            <person name="Aqrawi P."/>
            <person name="Gross S."/>
            <person name="Joshi V."/>
            <person name="Fowler G."/>
            <person name="Nazareth L."/>
            <person name="Reid J."/>
            <person name="Worley K."/>
            <person name="Petrosino J."/>
            <person name="Highlander S."/>
            <person name="Gibbs R."/>
        </authorList>
    </citation>
    <scope>NUCLEOTIDE SEQUENCE [LARGE SCALE GENOMIC DNA]</scope>
    <source>
        <strain evidence="3">ATCC 33030</strain>
    </source>
</reference>
<evidence type="ECO:0000259" key="1">
    <source>
        <dbReference type="PROSITE" id="PS51186"/>
    </source>
</evidence>
<accession>D7WA90</accession>
<dbReference type="Proteomes" id="UP000004208">
    <property type="component" value="Unassembled WGS sequence"/>
</dbReference>
<dbReference type="PANTHER" id="PTHR31435:SF10">
    <property type="entry name" value="BSR4717 PROTEIN"/>
    <property type="match status" value="1"/>
</dbReference>
<evidence type="ECO:0000313" key="4">
    <source>
        <dbReference type="Proteomes" id="UP000004208"/>
    </source>
</evidence>
<sequence length="98" mass="10841">MSDNQNNDYKVEHNEAGHRYVIEVDGQQAGFANYHETGDVRDFNHTVIDPAFRGQGLSGKLIKEALDDTRSAGKQIAPSCSAVENFIAKNPEYNDLVS</sequence>
<comment type="caution">
    <text evidence="3">The sequence shown here is derived from an EMBL/GenBank/DDBJ whole genome shotgun (WGS) entry which is preliminary data.</text>
</comment>
<dbReference type="eggNOG" id="COG2388">
    <property type="taxonomic scope" value="Bacteria"/>
</dbReference>
<dbReference type="Pfam" id="PF14542">
    <property type="entry name" value="Acetyltransf_CG"/>
    <property type="match status" value="1"/>
</dbReference>
<dbReference type="HOGENOM" id="CLU_132888_0_1_11"/>
<keyword evidence="4" id="KW-1185">Reference proteome</keyword>
<feature type="domain" description="N-acetyltransferase" evidence="2">
    <location>
        <begin position="12"/>
        <end position="98"/>
    </location>
</feature>
<dbReference type="PROSITE" id="PS51729">
    <property type="entry name" value="GNAT_YJDJ"/>
    <property type="match status" value="1"/>
</dbReference>
<proteinExistence type="predicted"/>
<dbReference type="STRING" id="585529.HMPREF0291_10946"/>
<organism evidence="3 4">
    <name type="scientific">Corynebacterium genitalium ATCC 33030</name>
    <dbReference type="NCBI Taxonomy" id="585529"/>
    <lineage>
        <taxon>Bacteria</taxon>
        <taxon>Bacillati</taxon>
        <taxon>Actinomycetota</taxon>
        <taxon>Actinomycetes</taxon>
        <taxon>Mycobacteriales</taxon>
        <taxon>Corynebacteriaceae</taxon>
        <taxon>Corynebacterium</taxon>
    </lineage>
</organism>